<keyword evidence="2" id="KW-1185">Reference proteome</keyword>
<reference evidence="2" key="1">
    <citation type="submission" date="2016-11" db="EMBL/GenBank/DDBJ databases">
        <authorList>
            <person name="Varghese N."/>
            <person name="Submissions S."/>
        </authorList>
    </citation>
    <scope>NUCLEOTIDE SEQUENCE [LARGE SCALE GENOMIC DNA]</scope>
    <source>
        <strain evidence="2">DSM 16990</strain>
    </source>
</reference>
<evidence type="ECO:0000313" key="1">
    <source>
        <dbReference type="EMBL" id="SHG96483.1"/>
    </source>
</evidence>
<dbReference type="AlphaFoldDB" id="A0A1M5P5J3"/>
<dbReference type="Proteomes" id="UP000184287">
    <property type="component" value="Unassembled WGS sequence"/>
</dbReference>
<evidence type="ECO:0008006" key="3">
    <source>
        <dbReference type="Google" id="ProtNLM"/>
    </source>
</evidence>
<name>A0A1M5P5J3_9SPHI</name>
<gene>
    <name evidence="1" type="ORF">SAMN04488522_1092</name>
</gene>
<accession>A0A1M5P5J3</accession>
<proteinExistence type="predicted"/>
<evidence type="ECO:0000313" key="2">
    <source>
        <dbReference type="Proteomes" id="UP000184287"/>
    </source>
</evidence>
<organism evidence="1 2">
    <name type="scientific">Pedobacter caeni</name>
    <dbReference type="NCBI Taxonomy" id="288992"/>
    <lineage>
        <taxon>Bacteria</taxon>
        <taxon>Pseudomonadati</taxon>
        <taxon>Bacteroidota</taxon>
        <taxon>Sphingobacteriia</taxon>
        <taxon>Sphingobacteriales</taxon>
        <taxon>Sphingobacteriaceae</taxon>
        <taxon>Pedobacter</taxon>
    </lineage>
</organism>
<sequence>MNKNINTSLFILFFVFLTSCLNGQNRIKMFEGQLEEMKGTKTYKDVQNVANEQLEKWLSEGFEEVQVLKDCNWKVDDAVFFNTKKDRGYLLLLLQDKAQDAKLDYVYVMYAALEKDNWNIYFLSLPNLVFPRERLGNDKNSPVPLYLLSSLAREEILKGYYKGNAINDQYVEKAYTEELRSRHAKFLNQKK</sequence>
<dbReference type="PROSITE" id="PS51257">
    <property type="entry name" value="PROKAR_LIPOPROTEIN"/>
    <property type="match status" value="1"/>
</dbReference>
<dbReference type="EMBL" id="FQUQ01000009">
    <property type="protein sequence ID" value="SHG96483.1"/>
    <property type="molecule type" value="Genomic_DNA"/>
</dbReference>
<protein>
    <recommendedName>
        <fullName evidence="3">Lipoprotein</fullName>
    </recommendedName>
</protein>